<gene>
    <name evidence="3" type="ORF">Ctob_014304</name>
</gene>
<name>A0A0M0LSF4_9EUKA</name>
<feature type="compositionally biased region" description="Basic residues" evidence="2">
    <location>
        <begin position="489"/>
        <end position="498"/>
    </location>
</feature>
<evidence type="ECO:0000313" key="4">
    <source>
        <dbReference type="Proteomes" id="UP000037460"/>
    </source>
</evidence>
<dbReference type="PANTHER" id="PTHR32215:SF0">
    <property type="entry name" value="CILIA- AND FLAGELLA-ASSOCIATED PROTEIN 57"/>
    <property type="match status" value="1"/>
</dbReference>
<dbReference type="EMBL" id="JWZX01000113">
    <property type="protein sequence ID" value="KOO53683.1"/>
    <property type="molecule type" value="Genomic_DNA"/>
</dbReference>
<evidence type="ECO:0000256" key="2">
    <source>
        <dbReference type="SAM" id="MobiDB-lite"/>
    </source>
</evidence>
<evidence type="ECO:0000256" key="1">
    <source>
        <dbReference type="SAM" id="Coils"/>
    </source>
</evidence>
<dbReference type="InterPro" id="IPR052993">
    <property type="entry name" value="CFA-57"/>
</dbReference>
<reference evidence="4" key="1">
    <citation type="journal article" date="2015" name="PLoS Genet.">
        <title>Genome Sequence and Transcriptome Analyses of Chrysochromulina tobin: Metabolic Tools for Enhanced Algal Fitness in the Prominent Order Prymnesiales (Haptophyceae).</title>
        <authorList>
            <person name="Hovde B.T."/>
            <person name="Deodato C.R."/>
            <person name="Hunsperger H.M."/>
            <person name="Ryken S.A."/>
            <person name="Yost W."/>
            <person name="Jha R.K."/>
            <person name="Patterson J."/>
            <person name="Monnat R.J. Jr."/>
            <person name="Barlow S.B."/>
            <person name="Starkenburg S.R."/>
            <person name="Cattolico R.A."/>
        </authorList>
    </citation>
    <scope>NUCLEOTIDE SEQUENCE</scope>
    <source>
        <strain evidence="4">CCMP291</strain>
    </source>
</reference>
<dbReference type="Proteomes" id="UP000037460">
    <property type="component" value="Unassembled WGS sequence"/>
</dbReference>
<dbReference type="AlphaFoldDB" id="A0A0M0LSF4"/>
<accession>A0A0M0LSF4</accession>
<comment type="caution">
    <text evidence="3">The sequence shown here is derived from an EMBL/GenBank/DDBJ whole genome shotgun (WGS) entry which is preliminary data.</text>
</comment>
<organism evidence="3 4">
    <name type="scientific">Chrysochromulina tobinii</name>
    <dbReference type="NCBI Taxonomy" id="1460289"/>
    <lineage>
        <taxon>Eukaryota</taxon>
        <taxon>Haptista</taxon>
        <taxon>Haptophyta</taxon>
        <taxon>Prymnesiophyceae</taxon>
        <taxon>Prymnesiales</taxon>
        <taxon>Chrysochromulinaceae</taxon>
        <taxon>Chrysochromulina</taxon>
    </lineage>
</organism>
<dbReference type="PANTHER" id="PTHR32215">
    <property type="entry name" value="CILIA- AND FLAGELLA-ASSOCIATED PROTEIN 57"/>
    <property type="match status" value="1"/>
</dbReference>
<proteinExistence type="predicted"/>
<feature type="region of interest" description="Disordered" evidence="2">
    <location>
        <begin position="560"/>
        <end position="585"/>
    </location>
</feature>
<feature type="coiled-coil region" evidence="1">
    <location>
        <begin position="36"/>
        <end position="92"/>
    </location>
</feature>
<protein>
    <submittedName>
        <fullName evidence="3">Uncharacterized protein</fullName>
    </submittedName>
</protein>
<sequence length="671" mass="74505">MALSEARANYAYLETNAKTELQRLESLMATAMASKAHEQTEALAAAERRARALAAEHNTAIASMQSRFADFAAKLEEKRRAQQSHLESVLRREIAQYDEVKGQIGSATEAATAERTRLMTELNVVLAAHEAAAARHAADVEAVQSEHEAALDDLEKATEARQLQLIHEYDETLVSERHQRETMRDAMATEIQNEKFQNFNFQKKVLKYAEEKQAMVKTLKAKETESEQRVAEVRELQATIERMRGDALERERRLSELDKKLLAMNGSMSRLESNKQLLELKVKELEQVHEPTLIELKEVKSTCSRLEAELVREGDRRKAAEALVHERDNLIRFVKRDLAASEAQVKDAEFAHVITINKLFGLIDERAAWTTVADFARARDQQVRQDQSRNGRPRVDKSEAQLDEDDKVRQELLRQRDKMHKQVEDLEAELKRARAQGRASTMRLSDEALRAHDHLNEARRQVHELQEKLAIASKQLALHEEKAKGSGGHSRHGGRRVARGSAGLAPSALSSALAAAEHAALQQQAEAVAAAVAAASEDEAAMNEVSTAAARGLSMSNTLPGFHRTFHRTGSPDAADDRPQTAPPPIAPLASVPAPATLRPPLAAPALKLPPPPVAMPREAPLELTALMERHVIENQKLREQLLFFTSKASNPVQKKLSRSASSLGMPLPPV</sequence>
<keyword evidence="1" id="KW-0175">Coiled coil</keyword>
<keyword evidence="4" id="KW-1185">Reference proteome</keyword>
<evidence type="ECO:0000313" key="3">
    <source>
        <dbReference type="EMBL" id="KOO53683.1"/>
    </source>
</evidence>
<feature type="region of interest" description="Disordered" evidence="2">
    <location>
        <begin position="479"/>
        <end position="502"/>
    </location>
</feature>